<dbReference type="EMBL" id="MF063068">
    <property type="protein sequence ID" value="ARV77382.1"/>
    <property type="molecule type" value="Genomic_DNA"/>
</dbReference>
<reference evidence="1 2" key="1">
    <citation type="submission" date="2017-05" db="EMBL/GenBank/DDBJ databases">
        <authorList>
            <person name="Song R."/>
            <person name="Chenine A.L."/>
            <person name="Ruprecht R.M."/>
        </authorList>
    </citation>
    <scope>NUCLEOTIDE SEQUENCE [LARGE SCALE GENOMIC DNA]</scope>
</reference>
<accession>A0A1Y0SV40</accession>
<gene>
    <name evidence="1" type="ORF">NOXIFER_216</name>
</gene>
<sequence>MSRQATIHASMDAVMQAFLETPATAAHMKECYGKADWLRDFRTVGFFIPRQTGATSWMLKKMLAEPDSMLFSKFRENYIVNFDANGVCDVMQPKQSMLSEADQAKIREPIDLSLWIKRKEYRVEPLKLLIFDFSSSIFNNIRINKFHEWLERSPGITHDTVIIRIN</sequence>
<proteinExistence type="predicted"/>
<evidence type="ECO:0000313" key="1">
    <source>
        <dbReference type="EMBL" id="ARV77382.1"/>
    </source>
</evidence>
<dbReference type="Proteomes" id="UP000224829">
    <property type="component" value="Segment"/>
</dbReference>
<dbReference type="OrthoDB" id="41142at10239"/>
<name>A0A1Y0SV40_9CAUD</name>
<organism evidence="1 2">
    <name type="scientific">Pseudomonas phage Noxifer</name>
    <dbReference type="NCBI Taxonomy" id="2006684"/>
    <lineage>
        <taxon>Viruses</taxon>
        <taxon>Duplodnaviria</taxon>
        <taxon>Heunggongvirae</taxon>
        <taxon>Uroviricota</taxon>
        <taxon>Caudoviricetes</taxon>
        <taxon>Chimalliviridae</taxon>
        <taxon>Noxifervirus</taxon>
        <taxon>Noxifervirus noxifer</taxon>
    </lineage>
</organism>
<evidence type="ECO:0000313" key="2">
    <source>
        <dbReference type="Proteomes" id="UP000224829"/>
    </source>
</evidence>
<keyword evidence="2" id="KW-1185">Reference proteome</keyword>
<protein>
    <submittedName>
        <fullName evidence="1">Uncharacterized protein</fullName>
    </submittedName>
</protein>